<keyword evidence="1" id="KW-0472">Membrane</keyword>
<proteinExistence type="predicted"/>
<gene>
    <name evidence="3" type="ORF">CRP01_39930</name>
</gene>
<sequence>MSEHPNHQLLEKLYQSFQNGDAAGMRACYHPEATFEDPAFGKLKGDEVGQMWTMLLERSAGQLDITYSQIQADDHTGSAYWEAKYLFSKTKRPVHNKINSRFRFQDGLIIDQKDTFSMWRWSSMALGATGKLLGFTAFLKRKVQRQSRTLLWKYMGR</sequence>
<dbReference type="SUPFAM" id="SSF54427">
    <property type="entry name" value="NTF2-like"/>
    <property type="match status" value="1"/>
</dbReference>
<reference evidence="3 4" key="1">
    <citation type="submission" date="2017-10" db="EMBL/GenBank/DDBJ databases">
        <title>The draft genome sequence of Lewinella nigricans NBRC 102662.</title>
        <authorList>
            <person name="Wang K."/>
        </authorList>
    </citation>
    <scope>NUCLEOTIDE SEQUENCE [LARGE SCALE GENOMIC DNA]</scope>
    <source>
        <strain evidence="3 4">NBRC 102662</strain>
    </source>
</reference>
<dbReference type="AlphaFoldDB" id="A0A2D0MXG3"/>
<feature type="transmembrane region" description="Helical" evidence="1">
    <location>
        <begin position="118"/>
        <end position="139"/>
    </location>
</feature>
<dbReference type="RefSeq" id="WP_099155709.1">
    <property type="nucleotide sequence ID" value="NZ_PDUD01000071.1"/>
</dbReference>
<feature type="domain" description="SnoaL-like" evidence="2">
    <location>
        <begin position="11"/>
        <end position="110"/>
    </location>
</feature>
<dbReference type="EMBL" id="PDUD01000071">
    <property type="protein sequence ID" value="PHN00860.1"/>
    <property type="molecule type" value="Genomic_DNA"/>
</dbReference>
<keyword evidence="4" id="KW-1185">Reference proteome</keyword>
<dbReference type="InterPro" id="IPR032710">
    <property type="entry name" value="NTF2-like_dom_sf"/>
</dbReference>
<protein>
    <submittedName>
        <fullName evidence="3">Limonene-1,2-epoxide hydrolase</fullName>
    </submittedName>
</protein>
<evidence type="ECO:0000256" key="1">
    <source>
        <dbReference type="SAM" id="Phobius"/>
    </source>
</evidence>
<dbReference type="GO" id="GO:0016787">
    <property type="term" value="F:hydrolase activity"/>
    <property type="evidence" value="ECO:0007669"/>
    <property type="project" value="UniProtKB-KW"/>
</dbReference>
<comment type="caution">
    <text evidence="3">The sequence shown here is derived from an EMBL/GenBank/DDBJ whole genome shotgun (WGS) entry which is preliminary data.</text>
</comment>
<name>A0A2D0MXG3_FLAN2</name>
<organism evidence="3 4">
    <name type="scientific">Flavilitoribacter nigricans (strain ATCC 23147 / DSM 23189 / NBRC 102662 / NCIMB 1420 / SS-2)</name>
    <name type="common">Lewinella nigricans</name>
    <dbReference type="NCBI Taxonomy" id="1122177"/>
    <lineage>
        <taxon>Bacteria</taxon>
        <taxon>Pseudomonadati</taxon>
        <taxon>Bacteroidota</taxon>
        <taxon>Saprospiria</taxon>
        <taxon>Saprospirales</taxon>
        <taxon>Lewinellaceae</taxon>
        <taxon>Flavilitoribacter</taxon>
    </lineage>
</organism>
<keyword evidence="3" id="KW-0378">Hydrolase</keyword>
<evidence type="ECO:0000259" key="2">
    <source>
        <dbReference type="Pfam" id="PF12680"/>
    </source>
</evidence>
<dbReference type="Proteomes" id="UP000223913">
    <property type="component" value="Unassembled WGS sequence"/>
</dbReference>
<evidence type="ECO:0000313" key="3">
    <source>
        <dbReference type="EMBL" id="PHN00860.1"/>
    </source>
</evidence>
<dbReference type="Gene3D" id="3.10.450.50">
    <property type="match status" value="1"/>
</dbReference>
<keyword evidence="1" id="KW-0812">Transmembrane</keyword>
<evidence type="ECO:0000313" key="4">
    <source>
        <dbReference type="Proteomes" id="UP000223913"/>
    </source>
</evidence>
<keyword evidence="1" id="KW-1133">Transmembrane helix</keyword>
<dbReference type="InterPro" id="IPR037401">
    <property type="entry name" value="SnoaL-like"/>
</dbReference>
<dbReference type="Pfam" id="PF12680">
    <property type="entry name" value="SnoaL_2"/>
    <property type="match status" value="1"/>
</dbReference>
<accession>A0A2D0MXG3</accession>
<dbReference type="OrthoDB" id="391735at2"/>